<dbReference type="GO" id="GO:0003677">
    <property type="term" value="F:DNA binding"/>
    <property type="evidence" value="ECO:0007669"/>
    <property type="project" value="InterPro"/>
</dbReference>
<reference evidence="1 2" key="2">
    <citation type="journal article" date="2012" name="J. Bacteriol.">
        <title>Genome Sequence of Edwardsiella ictaluri 93-146, a Strain Associated with a Natural Channel Catfish Outbreak of Enteric Septicemia of Catfish.</title>
        <authorList>
            <person name="Williams M.L."/>
            <person name="Gillaspy A.F."/>
            <person name="Dyer D.W."/>
            <person name="Thune R.L."/>
            <person name="Waldbieser G.C."/>
            <person name="Schuster S.C."/>
            <person name="Gipson J."/>
            <person name="Zaitshik J."/>
            <person name="Landry C."/>
            <person name="Banes M.M."/>
            <person name="Lawrence M.L."/>
        </authorList>
    </citation>
    <scope>NUCLEOTIDE SEQUENCE [LARGE SCALE GENOMIC DNA]</scope>
    <source>
        <strain evidence="1 2">93-146</strain>
    </source>
</reference>
<sequence>MLSLLVPFQIGFIIGGGWGSYAREVPGGIPLTGKIFTQRI</sequence>
<reference evidence="2" key="1">
    <citation type="submission" date="2009-03" db="EMBL/GenBank/DDBJ databases">
        <title>Complete genome sequence of Edwardsiella ictaluri 93-146.</title>
        <authorList>
            <person name="Williams M.L."/>
            <person name="Gillaspy A.F."/>
            <person name="Dyer D.W."/>
            <person name="Thune R.L."/>
            <person name="Waldbieser G.C."/>
            <person name="Schuster S.C."/>
            <person name="Gipson J."/>
            <person name="Zaitshik J."/>
            <person name="Landry C."/>
            <person name="Lawrence M.L."/>
        </authorList>
    </citation>
    <scope>NUCLEOTIDE SEQUENCE [LARGE SCALE GENOMIC DNA]</scope>
    <source>
        <strain evidence="2">93-146</strain>
    </source>
</reference>
<organism evidence="1 2">
    <name type="scientific">Edwardsiella ictaluri (strain 93-146)</name>
    <dbReference type="NCBI Taxonomy" id="634503"/>
    <lineage>
        <taxon>Bacteria</taxon>
        <taxon>Pseudomonadati</taxon>
        <taxon>Pseudomonadota</taxon>
        <taxon>Gammaproteobacteria</taxon>
        <taxon>Enterobacterales</taxon>
        <taxon>Hafniaceae</taxon>
        <taxon>Edwardsiella</taxon>
    </lineage>
</organism>
<dbReference type="HOGENOM" id="CLU_076276_8_1_6"/>
<proteinExistence type="predicted"/>
<dbReference type="Pfam" id="PF03400">
    <property type="entry name" value="DDE_Tnp_IS1"/>
    <property type="match status" value="1"/>
</dbReference>
<accession>C5BBG1</accession>
<protein>
    <submittedName>
        <fullName evidence="1">Uncharacterized protein</fullName>
    </submittedName>
</protein>
<name>C5BBG1_EDWI9</name>
<dbReference type="AlphaFoldDB" id="C5BBG1"/>
<dbReference type="GO" id="GO:0006313">
    <property type="term" value="P:DNA transposition"/>
    <property type="evidence" value="ECO:0007669"/>
    <property type="project" value="InterPro"/>
</dbReference>
<dbReference type="InterPro" id="IPR005063">
    <property type="entry name" value="Transposase_27"/>
</dbReference>
<dbReference type="GO" id="GO:0004803">
    <property type="term" value="F:transposase activity"/>
    <property type="evidence" value="ECO:0007669"/>
    <property type="project" value="InterPro"/>
</dbReference>
<dbReference type="Proteomes" id="UP000001485">
    <property type="component" value="Chromosome"/>
</dbReference>
<evidence type="ECO:0000313" key="2">
    <source>
        <dbReference type="Proteomes" id="UP000001485"/>
    </source>
</evidence>
<gene>
    <name evidence="1" type="ordered locus">NT01EI_0983</name>
</gene>
<evidence type="ECO:0000313" key="1">
    <source>
        <dbReference type="EMBL" id="ACR68196.1"/>
    </source>
</evidence>
<dbReference type="EMBL" id="CP001600">
    <property type="protein sequence ID" value="ACR68196.1"/>
    <property type="molecule type" value="Genomic_DNA"/>
</dbReference>
<dbReference type="KEGG" id="eic:NT01EI_0983"/>